<feature type="chain" id="PRO_5031230467" description="LTD domain-containing protein" evidence="2">
    <location>
        <begin position="26"/>
        <end position="786"/>
    </location>
</feature>
<protein>
    <recommendedName>
        <fullName evidence="3">LTD domain-containing protein</fullName>
    </recommendedName>
</protein>
<dbReference type="Pfam" id="PF00932">
    <property type="entry name" value="LTD"/>
    <property type="match status" value="1"/>
</dbReference>
<dbReference type="InterPro" id="IPR015919">
    <property type="entry name" value="Cadherin-like_sf"/>
</dbReference>
<dbReference type="Proteomes" id="UP000528460">
    <property type="component" value="Unassembled WGS sequence"/>
</dbReference>
<dbReference type="InterPro" id="IPR001322">
    <property type="entry name" value="Lamin_tail_dom"/>
</dbReference>
<keyword evidence="2" id="KW-0732">Signal</keyword>
<evidence type="ECO:0000313" key="5">
    <source>
        <dbReference type="Proteomes" id="UP000528460"/>
    </source>
</evidence>
<dbReference type="Gene3D" id="3.60.10.10">
    <property type="entry name" value="Endonuclease/exonuclease/phosphatase"/>
    <property type="match status" value="1"/>
</dbReference>
<proteinExistence type="predicted"/>
<dbReference type="Pfam" id="PF05345">
    <property type="entry name" value="He_PIG"/>
    <property type="match status" value="2"/>
</dbReference>
<dbReference type="GO" id="GO:0003824">
    <property type="term" value="F:catalytic activity"/>
    <property type="evidence" value="ECO:0007669"/>
    <property type="project" value="InterPro"/>
</dbReference>
<dbReference type="InterPro" id="IPR036415">
    <property type="entry name" value="Lamin_tail_dom_sf"/>
</dbReference>
<dbReference type="PROSITE" id="PS51841">
    <property type="entry name" value="LTD"/>
    <property type="match status" value="1"/>
</dbReference>
<dbReference type="InterPro" id="IPR013783">
    <property type="entry name" value="Ig-like_fold"/>
</dbReference>
<feature type="compositionally biased region" description="Low complexity" evidence="1">
    <location>
        <begin position="207"/>
        <end position="235"/>
    </location>
</feature>
<dbReference type="SUPFAM" id="SSF56219">
    <property type="entry name" value="DNase I-like"/>
    <property type="match status" value="1"/>
</dbReference>
<dbReference type="Pfam" id="PF03372">
    <property type="entry name" value="Exo_endo_phos"/>
    <property type="match status" value="1"/>
</dbReference>
<comment type="caution">
    <text evidence="4">The sequence shown here is derived from an EMBL/GenBank/DDBJ whole genome shotgun (WGS) entry which is preliminary data.</text>
</comment>
<name>A0A7Y4JXT0_9BACT</name>
<feature type="signal peptide" evidence="2">
    <location>
        <begin position="1"/>
        <end position="25"/>
    </location>
</feature>
<dbReference type="PROSITE" id="PS51257">
    <property type="entry name" value="PROKAR_LIPOPROTEIN"/>
    <property type="match status" value="1"/>
</dbReference>
<reference evidence="4 5" key="1">
    <citation type="submission" date="2020-05" db="EMBL/GenBank/DDBJ databases">
        <authorList>
            <person name="Whitworth D."/>
        </authorList>
    </citation>
    <scope>NUCLEOTIDE SEQUENCE [LARGE SCALE GENOMIC DNA]</scope>
    <source>
        <strain evidence="4 5">CA046A</strain>
    </source>
</reference>
<feature type="domain" description="LTD" evidence="3">
    <location>
        <begin position="602"/>
        <end position="739"/>
    </location>
</feature>
<dbReference type="InterPro" id="IPR005135">
    <property type="entry name" value="Endo/exonuclease/phosphatase"/>
</dbReference>
<feature type="region of interest" description="Disordered" evidence="1">
    <location>
        <begin position="202"/>
        <end position="235"/>
    </location>
</feature>
<dbReference type="Gene3D" id="2.60.40.10">
    <property type="entry name" value="Immunoglobulins"/>
    <property type="match status" value="2"/>
</dbReference>
<dbReference type="SUPFAM" id="SSF74853">
    <property type="entry name" value="Lamin A/C globular tail domain"/>
    <property type="match status" value="1"/>
</dbReference>
<evidence type="ECO:0000256" key="2">
    <source>
        <dbReference type="SAM" id="SignalP"/>
    </source>
</evidence>
<accession>A0A7Y4JXT0</accession>
<dbReference type="EMBL" id="JABFJW010000294">
    <property type="protein sequence ID" value="NOK13138.1"/>
    <property type="molecule type" value="Genomic_DNA"/>
</dbReference>
<dbReference type="AlphaFoldDB" id="A0A7Y4JXT0"/>
<sequence length="786" mass="82199">MSSRSLRAFASLVLVTSLVTLTACGSQEPESTGPVLPQVTLPAATVGAAFEKLFTATGGTAPLTYSVDQVPPGFSFYGDTGRLVGPATTPGEWTMTVGVRDAKGIQHTRGYALRVWPAPAITTGSPLPAATEGSVYTFTFTATGGAPPLTWSQAGGAIPDGLTLTEDGVLTGTPWVPALFEFTVRVEDANGAHADAVIRVPVNTSSGQPPDGGPVTDGGTKTDGGTTTDGGTQPTTVGLKVGNWNIEWFGSTAEGPTDEALQLANATAVIADAGPDVMGVAEIVSVDAFNSLKAGLSGYSGLLASGGYYGSTDQKVGLLYRTDAVELVSSNLVLTECAQDFAYRLPLRVDLKVIRGGAKVDLTVMVLHMKAYADADSYARRQGAAACLKDYLDTSLPTQNVMVLGDWNDDVDASIYYLPAQDPEPSKPAPSPYLNLVTDPARYKFLTQPLSESGARSTVSNSQFIDHQLVTNELAAYYVANSAEVLKPTISSYKSTTSDHYPIFSRFNFGVATQAGSVKVTAPNGGETLQAGTTFNITWTSSNVSQVNITYTLDGTVWRALASNVAASTGRYTWTVPSESSTAARVRVADAARADVADVSDGAFTMTRPTPTVFINEYLAQPFNGAAGTPDYDQQFVEIYNAGPGSVDLSGWKIHDAKSYSGVDPARHTFVSGTVLPAGKAYVVYSGASAVPVGATYATYSNGGSGLRFDRGVNQGGAGDIVYLVRADGTVQDSHSYQSASTPVTSGYSFNRSPDRSATGSWDLCYNVGGYLYASTPGYRANGSAF</sequence>
<evidence type="ECO:0000313" key="4">
    <source>
        <dbReference type="EMBL" id="NOK13138.1"/>
    </source>
</evidence>
<gene>
    <name evidence="4" type="ORF">HNS30_29265</name>
</gene>
<evidence type="ECO:0000259" key="3">
    <source>
        <dbReference type="PROSITE" id="PS51841"/>
    </source>
</evidence>
<dbReference type="GO" id="GO:0005509">
    <property type="term" value="F:calcium ion binding"/>
    <property type="evidence" value="ECO:0007669"/>
    <property type="project" value="InterPro"/>
</dbReference>
<dbReference type="Gene3D" id="2.60.40.1260">
    <property type="entry name" value="Lamin Tail domain"/>
    <property type="match status" value="1"/>
</dbReference>
<organism evidence="4 5">
    <name type="scientific">Corallococcus exercitus</name>
    <dbReference type="NCBI Taxonomy" id="2316736"/>
    <lineage>
        <taxon>Bacteria</taxon>
        <taxon>Pseudomonadati</taxon>
        <taxon>Myxococcota</taxon>
        <taxon>Myxococcia</taxon>
        <taxon>Myxococcales</taxon>
        <taxon>Cystobacterineae</taxon>
        <taxon>Myxococcaceae</taxon>
        <taxon>Corallococcus</taxon>
    </lineage>
</organism>
<evidence type="ECO:0000256" key="1">
    <source>
        <dbReference type="SAM" id="MobiDB-lite"/>
    </source>
</evidence>
<dbReference type="GO" id="GO:0016020">
    <property type="term" value="C:membrane"/>
    <property type="evidence" value="ECO:0007669"/>
    <property type="project" value="InterPro"/>
</dbReference>
<dbReference type="RefSeq" id="WP_171420321.1">
    <property type="nucleotide sequence ID" value="NZ_JABFJW010000294.1"/>
</dbReference>
<dbReference type="InterPro" id="IPR036691">
    <property type="entry name" value="Endo/exonu/phosph_ase_sf"/>
</dbReference>
<dbReference type="SUPFAM" id="SSF49313">
    <property type="entry name" value="Cadherin-like"/>
    <property type="match status" value="2"/>
</dbReference>